<accession>B3TC57</accession>
<dbReference type="GO" id="GO:0050661">
    <property type="term" value="F:NADP binding"/>
    <property type="evidence" value="ECO:0007669"/>
    <property type="project" value="InterPro"/>
</dbReference>
<dbReference type="SUPFAM" id="SSF48179">
    <property type="entry name" value="6-phosphogluconate dehydrogenase C-terminal domain-like"/>
    <property type="match status" value="1"/>
</dbReference>
<dbReference type="EMBL" id="EU016667">
    <property type="protein sequence ID" value="ABZ10166.1"/>
    <property type="molecule type" value="Genomic_DNA"/>
</dbReference>
<dbReference type="UniPathway" id="UPA00047">
    <property type="reaction ID" value="UER00056"/>
</dbReference>
<dbReference type="PROSITE" id="PS51850">
    <property type="entry name" value="KARI_N"/>
    <property type="match status" value="1"/>
</dbReference>
<dbReference type="UniPathway" id="UPA00049">
    <property type="reaction ID" value="UER00060"/>
</dbReference>
<dbReference type="Pfam" id="PF01450">
    <property type="entry name" value="KARI_C"/>
    <property type="match status" value="1"/>
</dbReference>
<evidence type="ECO:0000313" key="14">
    <source>
        <dbReference type="EMBL" id="ABZ10166.1"/>
    </source>
</evidence>
<dbReference type="Gene3D" id="3.40.50.720">
    <property type="entry name" value="NAD(P)-binding Rossmann-like Domain"/>
    <property type="match status" value="1"/>
</dbReference>
<organism evidence="14">
    <name type="scientific">uncultured marine microorganism HF4000_APKG10H11</name>
    <dbReference type="NCBI Taxonomy" id="455559"/>
    <lineage>
        <taxon>unclassified sequences</taxon>
        <taxon>environmental samples</taxon>
    </lineage>
</organism>
<dbReference type="GO" id="GO:0004455">
    <property type="term" value="F:ketol-acid reductoisomerase activity"/>
    <property type="evidence" value="ECO:0007669"/>
    <property type="project" value="InterPro"/>
</dbReference>
<dbReference type="Gene3D" id="6.10.240.10">
    <property type="match status" value="1"/>
</dbReference>
<evidence type="ECO:0000256" key="6">
    <source>
        <dbReference type="ARBA" id="ARBA00022723"/>
    </source>
</evidence>
<reference evidence="14" key="1">
    <citation type="journal article" date="2008" name="ISME J.">
        <title>Genomic patterns of recombination, clonal divergence and environment in marine microbial populations.</title>
        <authorList>
            <person name="Konstantinidis K.T."/>
            <person name="Delong E.F."/>
        </authorList>
    </citation>
    <scope>NUCLEOTIDE SEQUENCE</scope>
</reference>
<comment type="cofactor">
    <cofactor evidence="1">
        <name>Mg(2+)</name>
        <dbReference type="ChEBI" id="CHEBI:18420"/>
    </cofactor>
</comment>
<feature type="domain" description="KARI C-terminal knotted" evidence="13">
    <location>
        <begin position="183"/>
        <end position="326"/>
    </location>
</feature>
<dbReference type="Pfam" id="PF07991">
    <property type="entry name" value="KARI_N"/>
    <property type="match status" value="1"/>
</dbReference>
<dbReference type="InterPro" id="IPR008927">
    <property type="entry name" value="6-PGluconate_DH-like_C_sf"/>
</dbReference>
<keyword evidence="7" id="KW-0460">Magnesium</keyword>
<dbReference type="NCBIfam" id="NF004017">
    <property type="entry name" value="PRK05479.1"/>
    <property type="match status" value="1"/>
</dbReference>
<evidence type="ECO:0000256" key="1">
    <source>
        <dbReference type="ARBA" id="ARBA00001946"/>
    </source>
</evidence>
<protein>
    <recommendedName>
        <fullName evidence="11">Ketol-acid reductoisomerase type 1</fullName>
    </recommendedName>
    <alternativeName>
        <fullName evidence="10">Ketol-acid reductoisomerase type I</fullName>
    </alternativeName>
</protein>
<evidence type="ECO:0000259" key="12">
    <source>
        <dbReference type="PROSITE" id="PS51850"/>
    </source>
</evidence>
<evidence type="ECO:0000256" key="3">
    <source>
        <dbReference type="ARBA" id="ARBA00004885"/>
    </source>
</evidence>
<evidence type="ECO:0000256" key="7">
    <source>
        <dbReference type="ARBA" id="ARBA00022842"/>
    </source>
</evidence>
<comment type="pathway">
    <text evidence="3">Amino-acid biosynthesis; L-isoleucine biosynthesis; L-isoleucine from 2-oxobutanoate: step 2/4.</text>
</comment>
<dbReference type="NCBIfam" id="TIGR00465">
    <property type="entry name" value="ilvC"/>
    <property type="match status" value="1"/>
</dbReference>
<dbReference type="PROSITE" id="PS51851">
    <property type="entry name" value="KARI_C"/>
    <property type="match status" value="1"/>
</dbReference>
<dbReference type="AlphaFoldDB" id="B3TC57"/>
<dbReference type="FunFam" id="3.40.50.720:FF:000023">
    <property type="entry name" value="Ketol-acid reductoisomerase (NADP(+))"/>
    <property type="match status" value="1"/>
</dbReference>
<name>B3TC57_9ZZZZ</name>
<proteinExistence type="inferred from homology"/>
<evidence type="ECO:0000259" key="13">
    <source>
        <dbReference type="PROSITE" id="PS51851"/>
    </source>
</evidence>
<dbReference type="InterPro" id="IPR013023">
    <property type="entry name" value="KARI"/>
</dbReference>
<dbReference type="PANTHER" id="PTHR21371:SF1">
    <property type="entry name" value="KETOL-ACID REDUCTOISOMERASE, MITOCHONDRIAL"/>
    <property type="match status" value="1"/>
</dbReference>
<dbReference type="InterPro" id="IPR036291">
    <property type="entry name" value="NAD(P)-bd_dom_sf"/>
</dbReference>
<keyword evidence="8" id="KW-0560">Oxidoreductase</keyword>
<dbReference type="PANTHER" id="PTHR21371">
    <property type="entry name" value="KETOL-ACID REDUCTOISOMERASE, MITOCHONDRIAL"/>
    <property type="match status" value="1"/>
</dbReference>
<feature type="domain" description="KARI N-terminal Rossmann" evidence="12">
    <location>
        <begin position="1"/>
        <end position="182"/>
    </location>
</feature>
<dbReference type="PIRSF" id="PIRSF000116">
    <property type="entry name" value="IlvC_gammaproteo"/>
    <property type="match status" value="1"/>
</dbReference>
<evidence type="ECO:0000256" key="10">
    <source>
        <dbReference type="ARBA" id="ARBA00050043"/>
    </source>
</evidence>
<dbReference type="InterPro" id="IPR000506">
    <property type="entry name" value="KARI_C"/>
</dbReference>
<comment type="similarity">
    <text evidence="4">Belongs to the ketol-acid reductoisomerase family.</text>
</comment>
<dbReference type="InterPro" id="IPR014359">
    <property type="entry name" value="KARI_prok"/>
</dbReference>
<evidence type="ECO:0000256" key="9">
    <source>
        <dbReference type="ARBA" id="ARBA00023304"/>
    </source>
</evidence>
<dbReference type="GO" id="GO:0009099">
    <property type="term" value="P:L-valine biosynthetic process"/>
    <property type="evidence" value="ECO:0007669"/>
    <property type="project" value="UniProtKB-UniPathway"/>
</dbReference>
<keyword evidence="9" id="KW-0100">Branched-chain amino acid biosynthesis</keyword>
<dbReference type="GO" id="GO:0046872">
    <property type="term" value="F:metal ion binding"/>
    <property type="evidence" value="ECO:0007669"/>
    <property type="project" value="UniProtKB-KW"/>
</dbReference>
<evidence type="ECO:0000256" key="4">
    <source>
        <dbReference type="ARBA" id="ARBA00010318"/>
    </source>
</evidence>
<gene>
    <name evidence="14" type="ORF">ALOHA_HF4000APKG10H11ctg1g27</name>
</gene>
<dbReference type="InterPro" id="IPR013116">
    <property type="entry name" value="KARI_N"/>
</dbReference>
<keyword evidence="6" id="KW-0479">Metal-binding</keyword>
<dbReference type="GO" id="GO:0009097">
    <property type="term" value="P:isoleucine biosynthetic process"/>
    <property type="evidence" value="ECO:0007669"/>
    <property type="project" value="UniProtKB-UniPathway"/>
</dbReference>
<evidence type="ECO:0000256" key="11">
    <source>
        <dbReference type="ARBA" id="ARBA00050044"/>
    </source>
</evidence>
<evidence type="ECO:0000256" key="2">
    <source>
        <dbReference type="ARBA" id="ARBA00004864"/>
    </source>
</evidence>
<evidence type="ECO:0000256" key="8">
    <source>
        <dbReference type="ARBA" id="ARBA00023002"/>
    </source>
</evidence>
<dbReference type="SUPFAM" id="SSF51735">
    <property type="entry name" value="NAD(P)-binding Rossmann-fold domains"/>
    <property type="match status" value="1"/>
</dbReference>
<keyword evidence="5" id="KW-0028">Amino-acid biosynthesis</keyword>
<comment type="pathway">
    <text evidence="2">Amino-acid biosynthesis; L-valine biosynthesis; L-valine from pyruvate: step 2/4.</text>
</comment>
<evidence type="ECO:0000256" key="5">
    <source>
        <dbReference type="ARBA" id="ARBA00022605"/>
    </source>
</evidence>
<sequence>MPKIYKDSEATFDSLKDKTIGVIGYGSQGKAQALNLKDSGMTVKIGLRRNGKSWNKAIDDGFEVEEVEELTKKSDLLIFLAPDMVQKEIYEKQVKPHLRSGMGLGFSHGYNIHFKLVEPPKNVDVFMVAPKSPGPKVRQTYLENKGVPCLISIYQDYTGDALKKSLAWAKGLGCTRIGAIETTFKDETESDLIGEQTVLIGGLMELIKNGFEVLTESGYPPELAYYEALHEAKLIMDLIYDKGMMGMLNAVSDTAKFGGFLIGPKILDKTVKERMHKSAIEVRDGTFAKKWLESYQRGDLKKYMDEMEKHPIEKIGKKLRQFHGGNV</sequence>
<dbReference type="HAMAP" id="MF_00435">
    <property type="entry name" value="IlvC"/>
    <property type="match status" value="1"/>
</dbReference>